<evidence type="ECO:0000313" key="2">
    <source>
        <dbReference type="EMBL" id="QDU19820.1"/>
    </source>
</evidence>
<feature type="transmembrane region" description="Helical" evidence="1">
    <location>
        <begin position="269"/>
        <end position="291"/>
    </location>
</feature>
<feature type="transmembrane region" description="Helical" evidence="1">
    <location>
        <begin position="231"/>
        <end position="249"/>
    </location>
</feature>
<feature type="transmembrane region" description="Helical" evidence="1">
    <location>
        <begin position="29"/>
        <end position="54"/>
    </location>
</feature>
<dbReference type="InterPro" id="IPR025461">
    <property type="entry name" value="ABA4-like"/>
</dbReference>
<evidence type="ECO:0000256" key="1">
    <source>
        <dbReference type="SAM" id="Phobius"/>
    </source>
</evidence>
<feature type="transmembrane region" description="Helical" evidence="1">
    <location>
        <begin position="303"/>
        <end position="323"/>
    </location>
</feature>
<feature type="transmembrane region" description="Helical" evidence="1">
    <location>
        <begin position="360"/>
        <end position="380"/>
    </location>
</feature>
<feature type="transmembrane region" description="Helical" evidence="1">
    <location>
        <begin position="75"/>
        <end position="96"/>
    </location>
</feature>
<dbReference type="KEGG" id="uli:ETAA1_17580"/>
<evidence type="ECO:0008006" key="4">
    <source>
        <dbReference type="Google" id="ProtNLM"/>
    </source>
</evidence>
<protein>
    <recommendedName>
        <fullName evidence="4">DUF4281 domain-containing protein</fullName>
    </recommendedName>
</protein>
<keyword evidence="1" id="KW-1133">Transmembrane helix</keyword>
<gene>
    <name evidence="2" type="ORF">ETAA1_17580</name>
</gene>
<name>A0A517XQN2_9BACT</name>
<evidence type="ECO:0000313" key="3">
    <source>
        <dbReference type="Proteomes" id="UP000319576"/>
    </source>
</evidence>
<dbReference type="OrthoDB" id="343560at2"/>
<feature type="transmembrane region" description="Helical" evidence="1">
    <location>
        <begin position="386"/>
        <end position="406"/>
    </location>
</feature>
<keyword evidence="1" id="KW-0472">Membrane</keyword>
<dbReference type="AlphaFoldDB" id="A0A517XQN2"/>
<organism evidence="2 3">
    <name type="scientific">Urbifossiella limnaea</name>
    <dbReference type="NCBI Taxonomy" id="2528023"/>
    <lineage>
        <taxon>Bacteria</taxon>
        <taxon>Pseudomonadati</taxon>
        <taxon>Planctomycetota</taxon>
        <taxon>Planctomycetia</taxon>
        <taxon>Gemmatales</taxon>
        <taxon>Gemmataceae</taxon>
        <taxon>Urbifossiella</taxon>
    </lineage>
</organism>
<dbReference type="EMBL" id="CP036273">
    <property type="protein sequence ID" value="QDU19820.1"/>
    <property type="molecule type" value="Genomic_DNA"/>
</dbReference>
<proteinExistence type="predicted"/>
<feature type="transmembrane region" description="Helical" evidence="1">
    <location>
        <begin position="108"/>
        <end position="130"/>
    </location>
</feature>
<keyword evidence="3" id="KW-1185">Reference proteome</keyword>
<dbReference type="Proteomes" id="UP000319576">
    <property type="component" value="Chromosome"/>
</dbReference>
<feature type="transmembrane region" description="Helical" evidence="1">
    <location>
        <begin position="5"/>
        <end position="23"/>
    </location>
</feature>
<keyword evidence="1" id="KW-0812">Transmembrane</keyword>
<feature type="transmembrane region" description="Helical" evidence="1">
    <location>
        <begin position="199"/>
        <end position="219"/>
    </location>
</feature>
<accession>A0A517XQN2</accession>
<dbReference type="Pfam" id="PF14108">
    <property type="entry name" value="ABA4-like"/>
    <property type="match status" value="1"/>
</dbReference>
<reference evidence="2 3" key="1">
    <citation type="submission" date="2019-02" db="EMBL/GenBank/DDBJ databases">
        <title>Deep-cultivation of Planctomycetes and their phenomic and genomic characterization uncovers novel biology.</title>
        <authorList>
            <person name="Wiegand S."/>
            <person name="Jogler M."/>
            <person name="Boedeker C."/>
            <person name="Pinto D."/>
            <person name="Vollmers J."/>
            <person name="Rivas-Marin E."/>
            <person name="Kohn T."/>
            <person name="Peeters S.H."/>
            <person name="Heuer A."/>
            <person name="Rast P."/>
            <person name="Oberbeckmann S."/>
            <person name="Bunk B."/>
            <person name="Jeske O."/>
            <person name="Meyerdierks A."/>
            <person name="Storesund J.E."/>
            <person name="Kallscheuer N."/>
            <person name="Luecker S."/>
            <person name="Lage O.M."/>
            <person name="Pohl T."/>
            <person name="Merkel B.J."/>
            <person name="Hornburger P."/>
            <person name="Mueller R.-W."/>
            <person name="Bruemmer F."/>
            <person name="Labrenz M."/>
            <person name="Spormann A.M."/>
            <person name="Op den Camp H."/>
            <person name="Overmann J."/>
            <person name="Amann R."/>
            <person name="Jetten M.S.M."/>
            <person name="Mascher T."/>
            <person name="Medema M.H."/>
            <person name="Devos D.P."/>
            <person name="Kaster A.-K."/>
            <person name="Ovreas L."/>
            <person name="Rohde M."/>
            <person name="Galperin M.Y."/>
            <person name="Jogler C."/>
        </authorList>
    </citation>
    <scope>NUCLEOTIDE SEQUENCE [LARGE SCALE GENOMIC DNA]</scope>
    <source>
        <strain evidence="2 3">ETA_A1</strain>
    </source>
</reference>
<dbReference type="RefSeq" id="WP_145236373.1">
    <property type="nucleotide sequence ID" value="NZ_CP036273.1"/>
</dbReference>
<feature type="transmembrane region" description="Helical" evidence="1">
    <location>
        <begin position="164"/>
        <end position="184"/>
    </location>
</feature>
<sequence length="413" mass="44182">MIDTLFTAGNLLAMASWGLLIFLPRWRGVAQAVSTVVAPALLSVAYSALIGVWWSRGQGGFGSLDEVHSLFQTRGALLAGWLHYLAFDLMIGAWIARKSRHEGIPHLVVIPILILTFLFGPMGYLASLIVGAAGRIGATRPGQITEHWQFKRTLSSLAGREPRLMASAFMCFAMIIPIAVAAMIDDRTLGEVNVWIKPLKFLVSTGLFLATLGFFMPMTNEAFRRSASGRFVVWGSIATTLFELVYIIWRASRGEASHFNTSTPLAGTLYGLMGIAAITLAATGPILAWGIARSDAKHTHPTYRLAVVLGLILTFALGATSGVVMSVGAGHFVGTAPAGGSILPLVGWSRTVGDLRVPHFMGLHAQQVMAIVGFLVAGLYRGRAVVIGFACWYSIIVIGLFLQALAGHPVLPG</sequence>